<gene>
    <name evidence="5" type="ORF">M6B22_03650</name>
</gene>
<dbReference type="InterPro" id="IPR050300">
    <property type="entry name" value="GDXG_lipolytic_enzyme"/>
</dbReference>
<dbReference type="GO" id="GO:0016787">
    <property type="term" value="F:hydrolase activity"/>
    <property type="evidence" value="ECO:0007669"/>
    <property type="project" value="UniProtKB-KW"/>
</dbReference>
<keyword evidence="2 5" id="KW-0378">Hydrolase</keyword>
<comment type="similarity">
    <text evidence="1">Belongs to the 'GDXG' lipolytic enzyme family.</text>
</comment>
<dbReference type="InterPro" id="IPR029058">
    <property type="entry name" value="AB_hydrolase_fold"/>
</dbReference>
<evidence type="ECO:0000256" key="2">
    <source>
        <dbReference type="ARBA" id="ARBA00022801"/>
    </source>
</evidence>
<evidence type="ECO:0000313" key="6">
    <source>
        <dbReference type="Proteomes" id="UP001164693"/>
    </source>
</evidence>
<dbReference type="PANTHER" id="PTHR48081:SF8">
    <property type="entry name" value="ALPHA_BETA HYDROLASE FOLD-3 DOMAIN-CONTAINING PROTEIN-RELATED"/>
    <property type="match status" value="1"/>
</dbReference>
<dbReference type="PROSITE" id="PS00122">
    <property type="entry name" value="CARBOXYLESTERASE_B_1"/>
    <property type="match status" value="1"/>
</dbReference>
<dbReference type="Pfam" id="PF07859">
    <property type="entry name" value="Abhydrolase_3"/>
    <property type="match status" value="1"/>
</dbReference>
<evidence type="ECO:0000256" key="1">
    <source>
        <dbReference type="ARBA" id="ARBA00010515"/>
    </source>
</evidence>
<accession>A0ABY7JZ61</accession>
<dbReference type="InterPro" id="IPR013094">
    <property type="entry name" value="AB_hydrolase_3"/>
</dbReference>
<sequence length="273" mass="29629">MAQLLPAGAKVAACEDREIQTCSGAARVRIYRPTLGTRAPVTVFFHGGGFMLGDLDTHDSLARGLANASRSILVSVDYPLAPEHKFPEAPDLAYAATRWVAEHADEFGGDASRLAVAGDSSGGNLAAVVALMARDQGGPRLAFQLLIYPDLDFRRSNFSIRHYAGKYGNISRETQFWFMDNYLSSEEQRTLPTVSPILAGDLANLPPAYIVTAQYDALRDEAEQYGELLEDAGVPVTIRRWNGMIHEFLRQPFDDSLAAISEAGQALADALAP</sequence>
<dbReference type="Proteomes" id="UP001164693">
    <property type="component" value="Chromosome"/>
</dbReference>
<evidence type="ECO:0000313" key="5">
    <source>
        <dbReference type="EMBL" id="WAX57866.1"/>
    </source>
</evidence>
<organism evidence="5 6">
    <name type="scientific">Jatrophihabitans cynanchi</name>
    <dbReference type="NCBI Taxonomy" id="2944128"/>
    <lineage>
        <taxon>Bacteria</taxon>
        <taxon>Bacillati</taxon>
        <taxon>Actinomycetota</taxon>
        <taxon>Actinomycetes</taxon>
        <taxon>Jatrophihabitantales</taxon>
        <taxon>Jatrophihabitantaceae</taxon>
        <taxon>Jatrophihabitans</taxon>
    </lineage>
</organism>
<feature type="domain" description="Alpha/beta hydrolase fold-3" evidence="4">
    <location>
        <begin position="43"/>
        <end position="249"/>
    </location>
</feature>
<proteinExistence type="inferred from homology"/>
<name>A0ABY7JZ61_9ACTN</name>
<dbReference type="EMBL" id="CP097463">
    <property type="protein sequence ID" value="WAX57866.1"/>
    <property type="molecule type" value="Genomic_DNA"/>
</dbReference>
<dbReference type="Gene3D" id="3.40.50.1820">
    <property type="entry name" value="alpha/beta hydrolase"/>
    <property type="match status" value="1"/>
</dbReference>
<reference evidence="5" key="1">
    <citation type="submission" date="2022-05" db="EMBL/GenBank/DDBJ databases">
        <title>Jatrophihabitans sp. SB3-54 whole genome sequence.</title>
        <authorList>
            <person name="Suh M.K."/>
            <person name="Eom M.K."/>
            <person name="Kim J.S."/>
            <person name="Kim H.S."/>
            <person name="Do H.E."/>
            <person name="Shin Y.K."/>
            <person name="Lee J.-S."/>
        </authorList>
    </citation>
    <scope>NUCLEOTIDE SEQUENCE</scope>
    <source>
        <strain evidence="5">SB3-54</strain>
    </source>
</reference>
<dbReference type="SUPFAM" id="SSF53474">
    <property type="entry name" value="alpha/beta-Hydrolases"/>
    <property type="match status" value="1"/>
</dbReference>
<protein>
    <submittedName>
        <fullName evidence="5">Alpha/beta hydrolase</fullName>
    </submittedName>
</protein>
<dbReference type="RefSeq" id="WP_269444415.1">
    <property type="nucleotide sequence ID" value="NZ_CP097463.1"/>
</dbReference>
<dbReference type="InterPro" id="IPR019826">
    <property type="entry name" value="Carboxylesterase_B_AS"/>
</dbReference>
<feature type="active site" evidence="3">
    <location>
        <position position="120"/>
    </location>
</feature>
<evidence type="ECO:0000256" key="3">
    <source>
        <dbReference type="PROSITE-ProRule" id="PRU10038"/>
    </source>
</evidence>
<dbReference type="PANTHER" id="PTHR48081">
    <property type="entry name" value="AB HYDROLASE SUPERFAMILY PROTEIN C4A8.06C"/>
    <property type="match status" value="1"/>
</dbReference>
<dbReference type="InterPro" id="IPR033140">
    <property type="entry name" value="Lipase_GDXG_put_SER_AS"/>
</dbReference>
<keyword evidence="6" id="KW-1185">Reference proteome</keyword>
<evidence type="ECO:0000259" key="4">
    <source>
        <dbReference type="Pfam" id="PF07859"/>
    </source>
</evidence>
<dbReference type="PROSITE" id="PS01174">
    <property type="entry name" value="LIPASE_GDXG_SER"/>
    <property type="match status" value="1"/>
</dbReference>